<evidence type="ECO:0000256" key="5">
    <source>
        <dbReference type="ARBA" id="ARBA00022989"/>
    </source>
</evidence>
<keyword evidence="6" id="KW-0297">G-protein coupled receptor</keyword>
<comment type="similarity">
    <text evidence="2">Belongs to the G-protein coupled receptor 4 family.</text>
</comment>
<feature type="transmembrane region" description="Helical" evidence="11">
    <location>
        <begin position="109"/>
        <end position="126"/>
    </location>
</feature>
<dbReference type="Proteomes" id="UP000815677">
    <property type="component" value="Unassembled WGS sequence"/>
</dbReference>
<keyword evidence="4 11" id="KW-0812">Transmembrane</keyword>
<dbReference type="PRINTS" id="PR00899">
    <property type="entry name" value="GPCRSTE3"/>
</dbReference>
<evidence type="ECO:0000256" key="8">
    <source>
        <dbReference type="ARBA" id="ARBA00023170"/>
    </source>
</evidence>
<dbReference type="PANTHER" id="PTHR28097:SF1">
    <property type="entry name" value="PHEROMONE A FACTOR RECEPTOR"/>
    <property type="match status" value="1"/>
</dbReference>
<keyword evidence="7 11" id="KW-0472">Membrane</keyword>
<feature type="transmembrane region" description="Helical" evidence="11">
    <location>
        <begin position="41"/>
        <end position="59"/>
    </location>
</feature>
<accession>A0ABQ0MD72</accession>
<dbReference type="CDD" id="cd14966">
    <property type="entry name" value="7tmD_STE3"/>
    <property type="match status" value="1"/>
</dbReference>
<evidence type="ECO:0000256" key="11">
    <source>
        <dbReference type="SAM" id="Phobius"/>
    </source>
</evidence>
<keyword evidence="9" id="KW-0807">Transducer</keyword>
<dbReference type="PRINTS" id="PR00900">
    <property type="entry name" value="PHEROMONEAR"/>
</dbReference>
<feature type="transmembrane region" description="Helical" evidence="11">
    <location>
        <begin position="300"/>
        <end position="324"/>
    </location>
</feature>
<dbReference type="EMBL" id="DF850019">
    <property type="protein sequence ID" value="GAT61295.1"/>
    <property type="molecule type" value="Genomic_DNA"/>
</dbReference>
<evidence type="ECO:0000256" key="9">
    <source>
        <dbReference type="ARBA" id="ARBA00023224"/>
    </source>
</evidence>
<keyword evidence="5 11" id="KW-1133">Transmembrane helix</keyword>
<feature type="transmembrane region" description="Helical" evidence="11">
    <location>
        <begin position="186"/>
        <end position="217"/>
    </location>
</feature>
<dbReference type="Pfam" id="PF02076">
    <property type="entry name" value="STE3"/>
    <property type="match status" value="1"/>
</dbReference>
<keyword evidence="3" id="KW-0589">Pheromone response</keyword>
<feature type="region of interest" description="Disordered" evidence="10">
    <location>
        <begin position="424"/>
        <end position="452"/>
    </location>
</feature>
<evidence type="ECO:0000256" key="3">
    <source>
        <dbReference type="ARBA" id="ARBA00022507"/>
    </source>
</evidence>
<evidence type="ECO:0000256" key="7">
    <source>
        <dbReference type="ARBA" id="ARBA00023136"/>
    </source>
</evidence>
<evidence type="ECO:0000256" key="6">
    <source>
        <dbReference type="ARBA" id="ARBA00023040"/>
    </source>
</evidence>
<name>A0ABQ0MD72_MYCCL</name>
<evidence type="ECO:0000256" key="2">
    <source>
        <dbReference type="ARBA" id="ARBA00011085"/>
    </source>
</evidence>
<feature type="compositionally biased region" description="Basic and acidic residues" evidence="10">
    <location>
        <begin position="424"/>
        <end position="436"/>
    </location>
</feature>
<evidence type="ECO:0000256" key="10">
    <source>
        <dbReference type="SAM" id="MobiDB-lite"/>
    </source>
</evidence>
<keyword evidence="8 12" id="KW-0675">Receptor</keyword>
<gene>
    <name evidence="12" type="ORF">MCHLO_17328</name>
</gene>
<comment type="subcellular location">
    <subcellularLocation>
        <location evidence="1">Membrane</location>
        <topology evidence="1">Multi-pass membrane protein</topology>
    </subcellularLocation>
</comment>
<dbReference type="InterPro" id="IPR001499">
    <property type="entry name" value="GPCR_STE3"/>
</dbReference>
<feature type="transmembrane region" description="Helical" evidence="11">
    <location>
        <begin position="147"/>
        <end position="166"/>
    </location>
</feature>
<evidence type="ECO:0000256" key="1">
    <source>
        <dbReference type="ARBA" id="ARBA00004141"/>
    </source>
</evidence>
<keyword evidence="13" id="KW-1185">Reference proteome</keyword>
<protein>
    <submittedName>
        <fullName evidence="12">Pheromone receptor Rcb2 B44</fullName>
    </submittedName>
</protein>
<feature type="transmembrane region" description="Helical" evidence="11">
    <location>
        <begin position="244"/>
        <end position="265"/>
    </location>
</feature>
<sequence length="452" mass="50575">MGCRDNGQTNIKAHEAGCFFVFPATPSLLRSPIHDPVMHNALPFAAFLGAILVLVPLPWHWRARNVPTLSIIAWVFISNIIVGTDAILWADSIEVFAQVWCDISTKLRIGATMALPACCLCLCIHLERIASVRQVQTTLEQKRRRMLFDLAMCWGLPALIMALHYIVQGHRFDIIQEMGCLPTIYISIAAICLFYVPILVVIVLTLGFASAALYHFFRRRLTFARHLQDSAAPSGMTPSRYFRLMAMALVQMIWATSVTVSNMYFTILMSGIRPWISWANVHSDWSRVGVFPRSFVPANIWSGTLFAFWAVPITSVLFFVFFAFGRDAVKEYQATLGALRRLVRLPPKEPKKARIPSIPTFVSPYPAKMMEELGRPSDVQTLRSSASTITTTTTKGLPSYALNDIPMTPQSGSSFHTVIAAYEEDRPSRSRAHDSFYKPPPPNFPADVGDMA</sequence>
<evidence type="ECO:0000313" key="12">
    <source>
        <dbReference type="EMBL" id="GAT61295.1"/>
    </source>
</evidence>
<evidence type="ECO:0000313" key="13">
    <source>
        <dbReference type="Proteomes" id="UP000815677"/>
    </source>
</evidence>
<dbReference type="PANTHER" id="PTHR28097">
    <property type="entry name" value="PHEROMONE A FACTOR RECEPTOR"/>
    <property type="match status" value="1"/>
</dbReference>
<evidence type="ECO:0000256" key="4">
    <source>
        <dbReference type="ARBA" id="ARBA00022692"/>
    </source>
</evidence>
<organism evidence="12 13">
    <name type="scientific">Mycena chlorophos</name>
    <name type="common">Agaric fungus</name>
    <name type="synonym">Agaricus chlorophos</name>
    <dbReference type="NCBI Taxonomy" id="658473"/>
    <lineage>
        <taxon>Eukaryota</taxon>
        <taxon>Fungi</taxon>
        <taxon>Dikarya</taxon>
        <taxon>Basidiomycota</taxon>
        <taxon>Agaricomycotina</taxon>
        <taxon>Agaricomycetes</taxon>
        <taxon>Agaricomycetidae</taxon>
        <taxon>Agaricales</taxon>
        <taxon>Marasmiineae</taxon>
        <taxon>Mycenaceae</taxon>
        <taxon>Mycena</taxon>
    </lineage>
</organism>
<dbReference type="InterPro" id="IPR001546">
    <property type="entry name" value="GPCR_Pheromne_A_rcpt"/>
</dbReference>
<feature type="transmembrane region" description="Helical" evidence="11">
    <location>
        <begin position="71"/>
        <end position="89"/>
    </location>
</feature>
<proteinExistence type="inferred from homology"/>
<reference evidence="12" key="1">
    <citation type="submission" date="2014-09" db="EMBL/GenBank/DDBJ databases">
        <title>Genome sequence of the luminous mushroom Mycena chlorophos for searching fungal bioluminescence genes.</title>
        <authorList>
            <person name="Tanaka Y."/>
            <person name="Kasuga D."/>
            <person name="Oba Y."/>
            <person name="Hase S."/>
            <person name="Sato K."/>
            <person name="Oba Y."/>
            <person name="Sakakibara Y."/>
        </authorList>
    </citation>
    <scope>NUCLEOTIDE SEQUENCE</scope>
</reference>